<evidence type="ECO:0000313" key="1">
    <source>
        <dbReference type="EMBL" id="TFB47608.1"/>
    </source>
</evidence>
<dbReference type="Pfam" id="PF13830">
    <property type="entry name" value="DUF4192"/>
    <property type="match status" value="2"/>
</dbReference>
<gene>
    <name evidence="1" type="ORF">E3O23_14595</name>
</gene>
<dbReference type="OrthoDB" id="4954868at2"/>
<evidence type="ECO:0000313" key="2">
    <source>
        <dbReference type="Proteomes" id="UP000297866"/>
    </source>
</evidence>
<comment type="caution">
    <text evidence="1">The sequence shown here is derived from an EMBL/GenBank/DDBJ whole genome shotgun (WGS) entry which is preliminary data.</text>
</comment>
<dbReference type="Proteomes" id="UP000297866">
    <property type="component" value="Unassembled WGS sequence"/>
</dbReference>
<reference evidence="1 2" key="1">
    <citation type="submission" date="2019-03" db="EMBL/GenBank/DDBJ databases">
        <title>Genomics of glacier-inhabiting Cryobacterium strains.</title>
        <authorList>
            <person name="Liu Q."/>
            <person name="Xin Y.-H."/>
        </authorList>
    </citation>
    <scope>NUCLEOTIDE SEQUENCE [LARGE SCALE GENOMIC DNA]</scope>
    <source>
        <strain evidence="1 2">Sr47</strain>
    </source>
</reference>
<dbReference type="EMBL" id="SOEZ01000071">
    <property type="protein sequence ID" value="TFB47608.1"/>
    <property type="molecule type" value="Genomic_DNA"/>
</dbReference>
<name>A0A4R8UC21_9MICO</name>
<organism evidence="1 2">
    <name type="scientific">Cryobacterium tagatosivorans</name>
    <dbReference type="NCBI Taxonomy" id="1259199"/>
    <lineage>
        <taxon>Bacteria</taxon>
        <taxon>Bacillati</taxon>
        <taxon>Actinomycetota</taxon>
        <taxon>Actinomycetes</taxon>
        <taxon>Micrococcales</taxon>
        <taxon>Microbacteriaceae</taxon>
        <taxon>Cryobacterium</taxon>
    </lineage>
</organism>
<dbReference type="InterPro" id="IPR025447">
    <property type="entry name" value="DUF4192"/>
</dbReference>
<accession>A0A4R8UC21</accession>
<dbReference type="RefSeq" id="WP_134492228.1">
    <property type="nucleotide sequence ID" value="NZ_SOEZ01000071.1"/>
</dbReference>
<proteinExistence type="predicted"/>
<protein>
    <submittedName>
        <fullName evidence="1">DUF4192 domain-containing protein</fullName>
    </submittedName>
</protein>
<sequence length="399" mass="42612">MQKNIVKTSQACDFLALVPQLLGFLPEKCIVLVAFRGNRTCGAMRFNLPDPDAPAKVHKRIATTLIGMLCKIPGVDAVVPVAYADDSFGSVPGIPHERFAEALIARAELAGFLVRDALCVGADGWGSYLEPECPTGGHSLSDITTSEVHQAIPADARRDLAALRSGAELPVVDLAVKERLARRLAGLERLARGADSLPELIDTVGDILDPVELAETALTWDPASLRLDDAAALLFLVQGPANRDQIMLQFAFGEEVGIRTYELNLRYAIIQRATGNSMDAIVQDECAQPAGVHPDAQRTGDLMLGLGTERPDPARIGQAIALLKTLVAIAPRSTRPAPLCMLAWLSWALGRGSVAGMFIDKALAIDPAYGMAGLLNAVVSCGHLPDWAYQVPFDTEPSP</sequence>
<dbReference type="AlphaFoldDB" id="A0A4R8UC21"/>
<keyword evidence="2" id="KW-1185">Reference proteome</keyword>